<feature type="compositionally biased region" description="Basic and acidic residues" evidence="1">
    <location>
        <begin position="64"/>
        <end position="75"/>
    </location>
</feature>
<accession>A0ABP1GF04</accession>
<evidence type="ECO:0000313" key="3">
    <source>
        <dbReference type="Proteomes" id="UP001497392"/>
    </source>
</evidence>
<evidence type="ECO:0000313" key="2">
    <source>
        <dbReference type="EMBL" id="CAL5229179.1"/>
    </source>
</evidence>
<proteinExistence type="predicted"/>
<comment type="caution">
    <text evidence="2">The sequence shown here is derived from an EMBL/GenBank/DDBJ whole genome shotgun (WGS) entry which is preliminary data.</text>
</comment>
<feature type="region of interest" description="Disordered" evidence="1">
    <location>
        <begin position="143"/>
        <end position="169"/>
    </location>
</feature>
<name>A0ABP1GF04_9CHLO</name>
<sequence>MMLEPVKRLSEELANALKHRNSWTASVAPFPNAMRVDPRGPSLRSSLDASSAVPSMVSASSKAHGQEVEAVKGKENQQPQEQQQHHNYNPWYSLLSCRLLGFIGGGGQAPAEHEEVRNTARTIASSHRLSAERRFSESSMHSIRSFSLDGGDSPSVRSARNSMSRRRLPSNLRRCAHEFAREDGYDRDTSFYSEMAAEAPQTSIRGLSNSLDRSGDPRLSSADGKGVPLGEEEEVELEKMALKRRREAVREAWRRSTSTDVATPSMDMVRAAGRPSLPTVPSTAAASALDDFSNEELVRRNDIFQGRL</sequence>
<dbReference type="Proteomes" id="UP001497392">
    <property type="component" value="Unassembled WGS sequence"/>
</dbReference>
<feature type="compositionally biased region" description="Low complexity" evidence="1">
    <location>
        <begin position="49"/>
        <end position="63"/>
    </location>
</feature>
<protein>
    <submittedName>
        <fullName evidence="2">G12455 protein</fullName>
    </submittedName>
</protein>
<feature type="compositionally biased region" description="Polar residues" evidence="1">
    <location>
        <begin position="200"/>
        <end position="212"/>
    </location>
</feature>
<keyword evidence="3" id="KW-1185">Reference proteome</keyword>
<dbReference type="EMBL" id="CAXHTA020000020">
    <property type="protein sequence ID" value="CAL5229179.1"/>
    <property type="molecule type" value="Genomic_DNA"/>
</dbReference>
<gene>
    <name evidence="2" type="primary">g12455</name>
    <name evidence="2" type="ORF">VP750_LOCUS11085</name>
</gene>
<organism evidence="2 3">
    <name type="scientific">Coccomyxa viridis</name>
    <dbReference type="NCBI Taxonomy" id="1274662"/>
    <lineage>
        <taxon>Eukaryota</taxon>
        <taxon>Viridiplantae</taxon>
        <taxon>Chlorophyta</taxon>
        <taxon>core chlorophytes</taxon>
        <taxon>Trebouxiophyceae</taxon>
        <taxon>Trebouxiophyceae incertae sedis</taxon>
        <taxon>Coccomyxaceae</taxon>
        <taxon>Coccomyxa</taxon>
    </lineage>
</organism>
<feature type="region of interest" description="Disordered" evidence="1">
    <location>
        <begin position="197"/>
        <end position="230"/>
    </location>
</feature>
<feature type="region of interest" description="Disordered" evidence="1">
    <location>
        <begin position="39"/>
        <end position="83"/>
    </location>
</feature>
<reference evidence="2 3" key="1">
    <citation type="submission" date="2024-06" db="EMBL/GenBank/DDBJ databases">
        <authorList>
            <person name="Kraege A."/>
            <person name="Thomma B."/>
        </authorList>
    </citation>
    <scope>NUCLEOTIDE SEQUENCE [LARGE SCALE GENOMIC DNA]</scope>
</reference>
<evidence type="ECO:0000256" key="1">
    <source>
        <dbReference type="SAM" id="MobiDB-lite"/>
    </source>
</evidence>